<proteinExistence type="predicted"/>
<dbReference type="OrthoDB" id="4870342at2"/>
<evidence type="ECO:0000313" key="1">
    <source>
        <dbReference type="EMBL" id="ACL43803.1"/>
    </source>
</evidence>
<dbReference type="EMBL" id="CP001344">
    <property type="protein sequence ID" value="ACL43803.1"/>
    <property type="molecule type" value="Genomic_DNA"/>
</dbReference>
<dbReference type="eggNOG" id="ENOG502ZGIZ">
    <property type="taxonomic scope" value="Bacteria"/>
</dbReference>
<accession>B8HNS2</accession>
<dbReference type="KEGG" id="cyn:Cyan7425_1430"/>
<protein>
    <submittedName>
        <fullName evidence="1">Uncharacterized protein</fullName>
    </submittedName>
</protein>
<reference evidence="1" key="1">
    <citation type="submission" date="2009-01" db="EMBL/GenBank/DDBJ databases">
        <title>Complete sequence of chromosome Cyanothece sp. PCC 7425.</title>
        <authorList>
            <consortium name="US DOE Joint Genome Institute"/>
            <person name="Lucas S."/>
            <person name="Copeland A."/>
            <person name="Lapidus A."/>
            <person name="Glavina del Rio T."/>
            <person name="Dalin E."/>
            <person name="Tice H."/>
            <person name="Bruce D."/>
            <person name="Goodwin L."/>
            <person name="Pitluck S."/>
            <person name="Sims D."/>
            <person name="Meineke L."/>
            <person name="Brettin T."/>
            <person name="Detter J.C."/>
            <person name="Han C."/>
            <person name="Larimer F."/>
            <person name="Land M."/>
            <person name="Hauser L."/>
            <person name="Kyrpides N."/>
            <person name="Ovchinnikova G."/>
            <person name="Liberton M."/>
            <person name="Stoeckel J."/>
            <person name="Banerjee A."/>
            <person name="Singh A."/>
            <person name="Page L."/>
            <person name="Sato H."/>
            <person name="Zhao L."/>
            <person name="Sherman L."/>
            <person name="Pakrasi H."/>
            <person name="Richardson P."/>
        </authorList>
    </citation>
    <scope>NUCLEOTIDE SEQUENCE</scope>
    <source>
        <strain evidence="1">PCC 7425</strain>
    </source>
</reference>
<organism evidence="1">
    <name type="scientific">Cyanothece sp. (strain PCC 7425 / ATCC 29141)</name>
    <dbReference type="NCBI Taxonomy" id="395961"/>
    <lineage>
        <taxon>Bacteria</taxon>
        <taxon>Bacillati</taxon>
        <taxon>Cyanobacteriota</taxon>
        <taxon>Cyanophyceae</taxon>
        <taxon>Gomontiellales</taxon>
        <taxon>Cyanothecaceae</taxon>
        <taxon>Cyanothece</taxon>
    </lineage>
</organism>
<dbReference type="HOGENOM" id="CLU_1822182_0_0_3"/>
<dbReference type="AlphaFoldDB" id="B8HNS2"/>
<sequence length="141" mass="15398">MLYQFSGVQTSLSKSLFLSCAGLITIVTLGFPVAALAKEGDVIREGTCSGQSTWELKLSPEDQGIEVEFEVDQNFAGQRWDVTILYNRRQIFAGQRTTQPPSGSFTVRKVVANRAGKDIFVATAKNVRTGEICRGRASGTF</sequence>
<gene>
    <name evidence="1" type="ordered locus">Cyan7425_1430</name>
</gene>
<name>B8HNS2_CYAP4</name>